<organism evidence="1 2">
    <name type="scientific">Metapseudomonas otitidis</name>
    <dbReference type="NCBI Taxonomy" id="319939"/>
    <lineage>
        <taxon>Bacteria</taxon>
        <taxon>Pseudomonadati</taxon>
        <taxon>Pseudomonadota</taxon>
        <taxon>Gammaproteobacteria</taxon>
        <taxon>Pseudomonadales</taxon>
        <taxon>Pseudomonadaceae</taxon>
        <taxon>Metapseudomonas</taxon>
    </lineage>
</organism>
<evidence type="ECO:0000313" key="2">
    <source>
        <dbReference type="Proteomes" id="UP000461288"/>
    </source>
</evidence>
<gene>
    <name evidence="1" type="ORF">GO594_01795</name>
</gene>
<dbReference type="EMBL" id="WTFN01000003">
    <property type="protein sequence ID" value="MWK54699.1"/>
    <property type="molecule type" value="Genomic_DNA"/>
</dbReference>
<evidence type="ECO:0000313" key="1">
    <source>
        <dbReference type="EMBL" id="MWK54699.1"/>
    </source>
</evidence>
<dbReference type="AlphaFoldDB" id="A0A7X3H3I2"/>
<comment type="caution">
    <text evidence="1">The sequence shown here is derived from an EMBL/GenBank/DDBJ whole genome shotgun (WGS) entry which is preliminary data.</text>
</comment>
<accession>A0A7X3H3I2</accession>
<reference evidence="1 2" key="1">
    <citation type="submission" date="2019-12" db="EMBL/GenBank/DDBJ databases">
        <title>Draft genome sequence of Pseudomonas otitidis recovered from a chicken carcass.</title>
        <authorList>
            <person name="Vieira T.R."/>
            <person name="Oliviera E.F.C."/>
            <person name="Silva N.M.V."/>
            <person name="Sambrano G.E."/>
            <person name="Cibulski S.P."/>
            <person name="Cardoso M.R.I."/>
        </authorList>
    </citation>
    <scope>NUCLEOTIDE SEQUENCE [LARGE SCALE GENOMIC DNA]</scope>
    <source>
        <strain evidence="1 2">25_K</strain>
    </source>
</reference>
<dbReference type="Proteomes" id="UP000461288">
    <property type="component" value="Unassembled WGS sequence"/>
</dbReference>
<name>A0A7X3H3I2_9GAMM</name>
<proteinExistence type="predicted"/>
<protein>
    <submittedName>
        <fullName evidence="1">Uncharacterized protein</fullName>
    </submittedName>
</protein>
<dbReference type="RefSeq" id="WP_160479599.1">
    <property type="nucleotide sequence ID" value="NZ_WTFN01000003.1"/>
</dbReference>
<sequence>MSYAVRNDRRGLRAVNGPEDVGPGEFFSEIIVDIEPPAKTYKTELAEVNSSYQSDVDAMNKAFAIAYLADGASQEEKQAAIRAQYQSRKAQHAVEIQALKTKYNIGV</sequence>